<feature type="transmembrane region" description="Helical" evidence="2">
    <location>
        <begin position="237"/>
        <end position="260"/>
    </location>
</feature>
<feature type="transmembrane region" description="Helical" evidence="2">
    <location>
        <begin position="303"/>
        <end position="325"/>
    </location>
</feature>
<dbReference type="AlphaFoldDB" id="T1FVM3"/>
<dbReference type="EMBL" id="KB097605">
    <property type="protein sequence ID" value="ESN93527.1"/>
    <property type="molecule type" value="Genomic_DNA"/>
</dbReference>
<dbReference type="Proteomes" id="UP000015101">
    <property type="component" value="Unassembled WGS sequence"/>
</dbReference>
<organism evidence="4 5">
    <name type="scientific">Helobdella robusta</name>
    <name type="common">Californian leech</name>
    <dbReference type="NCBI Taxonomy" id="6412"/>
    <lineage>
        <taxon>Eukaryota</taxon>
        <taxon>Metazoa</taxon>
        <taxon>Spiralia</taxon>
        <taxon>Lophotrochozoa</taxon>
        <taxon>Annelida</taxon>
        <taxon>Clitellata</taxon>
        <taxon>Hirudinea</taxon>
        <taxon>Rhynchobdellida</taxon>
        <taxon>Glossiphoniidae</taxon>
        <taxon>Helobdella</taxon>
    </lineage>
</organism>
<feature type="region of interest" description="Disordered" evidence="1">
    <location>
        <begin position="1"/>
        <end position="112"/>
    </location>
</feature>
<gene>
    <name evidence="4" type="primary">20212869</name>
    <name evidence="3" type="ORF">HELRODRAFT_194052</name>
</gene>
<reference evidence="3 5" key="2">
    <citation type="journal article" date="2013" name="Nature">
        <title>Insights into bilaterian evolution from three spiralian genomes.</title>
        <authorList>
            <person name="Simakov O."/>
            <person name="Marletaz F."/>
            <person name="Cho S.J."/>
            <person name="Edsinger-Gonzales E."/>
            <person name="Havlak P."/>
            <person name="Hellsten U."/>
            <person name="Kuo D.H."/>
            <person name="Larsson T."/>
            <person name="Lv J."/>
            <person name="Arendt D."/>
            <person name="Savage R."/>
            <person name="Osoegawa K."/>
            <person name="de Jong P."/>
            <person name="Grimwood J."/>
            <person name="Chapman J.A."/>
            <person name="Shapiro H."/>
            <person name="Aerts A."/>
            <person name="Otillar R.P."/>
            <person name="Terry A.Y."/>
            <person name="Boore J.L."/>
            <person name="Grigoriev I.V."/>
            <person name="Lindberg D.R."/>
            <person name="Seaver E.C."/>
            <person name="Weisblat D.A."/>
            <person name="Putnam N.H."/>
            <person name="Rokhsar D.S."/>
        </authorList>
    </citation>
    <scope>NUCLEOTIDE SEQUENCE</scope>
</reference>
<dbReference type="EMBL" id="AMQM01007385">
    <property type="status" value="NOT_ANNOTATED_CDS"/>
    <property type="molecule type" value="Genomic_DNA"/>
</dbReference>
<reference evidence="5" key="1">
    <citation type="submission" date="2012-12" db="EMBL/GenBank/DDBJ databases">
        <authorList>
            <person name="Hellsten U."/>
            <person name="Grimwood J."/>
            <person name="Chapman J.A."/>
            <person name="Shapiro H."/>
            <person name="Aerts A."/>
            <person name="Otillar R.P."/>
            <person name="Terry A.Y."/>
            <person name="Boore J.L."/>
            <person name="Simakov O."/>
            <person name="Marletaz F."/>
            <person name="Cho S.-J."/>
            <person name="Edsinger-Gonzales E."/>
            <person name="Havlak P."/>
            <person name="Kuo D.-H."/>
            <person name="Larsson T."/>
            <person name="Lv J."/>
            <person name="Arendt D."/>
            <person name="Savage R."/>
            <person name="Osoegawa K."/>
            <person name="de Jong P."/>
            <person name="Lindberg D.R."/>
            <person name="Seaver E.C."/>
            <person name="Weisblat D.A."/>
            <person name="Putnam N.H."/>
            <person name="Grigoriev I.V."/>
            <person name="Rokhsar D.S."/>
        </authorList>
    </citation>
    <scope>NUCLEOTIDE SEQUENCE</scope>
</reference>
<keyword evidence="2" id="KW-0472">Membrane</keyword>
<feature type="compositionally biased region" description="Basic residues" evidence="1">
    <location>
        <begin position="91"/>
        <end position="112"/>
    </location>
</feature>
<evidence type="ECO:0000313" key="3">
    <source>
        <dbReference type="EMBL" id="ESN93527.1"/>
    </source>
</evidence>
<evidence type="ECO:0000256" key="2">
    <source>
        <dbReference type="SAM" id="Phobius"/>
    </source>
</evidence>
<keyword evidence="2" id="KW-0812">Transmembrane</keyword>
<protein>
    <submittedName>
        <fullName evidence="3 4">Uncharacterized protein</fullName>
    </submittedName>
</protein>
<proteinExistence type="predicted"/>
<dbReference type="EnsemblMetazoa" id="HelroT194052">
    <property type="protein sequence ID" value="HelroP194052"/>
    <property type="gene ID" value="HelroG194052"/>
</dbReference>
<dbReference type="HOGENOM" id="CLU_485985_0_0_1"/>
<accession>T1FVM3</accession>
<feature type="compositionally biased region" description="Low complexity" evidence="1">
    <location>
        <begin position="42"/>
        <end position="52"/>
    </location>
</feature>
<evidence type="ECO:0000313" key="5">
    <source>
        <dbReference type="Proteomes" id="UP000015101"/>
    </source>
</evidence>
<reference evidence="4" key="3">
    <citation type="submission" date="2015-06" db="UniProtKB">
        <authorList>
            <consortium name="EnsemblMetazoa"/>
        </authorList>
    </citation>
    <scope>IDENTIFICATION</scope>
</reference>
<dbReference type="CTD" id="20212869"/>
<dbReference type="InParanoid" id="T1FVM3"/>
<evidence type="ECO:0000256" key="1">
    <source>
        <dbReference type="SAM" id="MobiDB-lite"/>
    </source>
</evidence>
<dbReference type="GeneID" id="20212869"/>
<sequence length="561" mass="65877">MLNEDNFVISLEEDEDDSISRPPPQPSSTRKRVIGRIEQQRRQQQQQLQQPQKRLYRTQESRDETQTTLDLESPAESLECTTFPESPELSKRKKKHRDKSQSRKKKMKRPPLLHRPIIERMGIPLVKFRTSANKHSQSISRYRRSVKLITGKIVKADKTWVGVMITLGTIDMVLNVANFAQLTDSNLQYCLVIGPPRTFLWQLLLAFTVVSWFLYVFESLNSFSLLYSPSRETYLPIPYDLMITLTFKHIPLSTIAYFISKSRRDYTTGIESICNAFRIIYILTRIIWFAHIEGRKIRKNDKYVIQSTFIFVCCLLFCVATSFAVQNWRKEPTMKLMRYHLINVSIVMLHENTVLNYTSEDKFPPERLKFNFSVKTLLYDHGYDIENPWLVRSLLIITTNNGSYGSYNCNRTINTPELDECQQADHLIFHFMYRVPSFVSPYGEINYNYAKFKMTTQQKSGENDASNDKKHECTDASEQILNGYQLYYLEFSRAVDKNGTSEVFVTAPFRKSWTHPRPRYNPEITVCDKADKFYHQLFKKFKVTKKKKNIGKTIYFPGENY</sequence>
<keyword evidence="5" id="KW-1185">Reference proteome</keyword>
<keyword evidence="2" id="KW-1133">Transmembrane helix</keyword>
<name>T1FVM3_HELRO</name>
<feature type="transmembrane region" description="Helical" evidence="2">
    <location>
        <begin position="199"/>
        <end position="217"/>
    </location>
</feature>
<dbReference type="KEGG" id="hro:HELRODRAFT_194052"/>
<dbReference type="RefSeq" id="XP_009028387.1">
    <property type="nucleotide sequence ID" value="XM_009030139.1"/>
</dbReference>
<evidence type="ECO:0000313" key="4">
    <source>
        <dbReference type="EnsemblMetazoa" id="HelroP194052"/>
    </source>
</evidence>